<dbReference type="EMBL" id="LAZR01000107">
    <property type="protein sequence ID" value="KKN90768.1"/>
    <property type="molecule type" value="Genomic_DNA"/>
</dbReference>
<proteinExistence type="predicted"/>
<accession>A0A0F9XFX7</accession>
<protein>
    <recommendedName>
        <fullName evidence="2">Ribbon-helix-helix protein CopG domain-containing protein</fullName>
    </recommendedName>
</protein>
<evidence type="ECO:0000313" key="1">
    <source>
        <dbReference type="EMBL" id="KKN90768.1"/>
    </source>
</evidence>
<gene>
    <name evidence="1" type="ORF">LCGC14_0223510</name>
</gene>
<comment type="caution">
    <text evidence="1">The sequence shown here is derived from an EMBL/GenBank/DDBJ whole genome shotgun (WGS) entry which is preliminary data.</text>
</comment>
<evidence type="ECO:0008006" key="2">
    <source>
        <dbReference type="Google" id="ProtNLM"/>
    </source>
</evidence>
<name>A0A0F9XFX7_9ZZZZ</name>
<organism evidence="1">
    <name type="scientific">marine sediment metagenome</name>
    <dbReference type="NCBI Taxonomy" id="412755"/>
    <lineage>
        <taxon>unclassified sequences</taxon>
        <taxon>metagenomes</taxon>
        <taxon>ecological metagenomes</taxon>
    </lineage>
</organism>
<reference evidence="1" key="1">
    <citation type="journal article" date="2015" name="Nature">
        <title>Complex archaea that bridge the gap between prokaryotes and eukaryotes.</title>
        <authorList>
            <person name="Spang A."/>
            <person name="Saw J.H."/>
            <person name="Jorgensen S.L."/>
            <person name="Zaremba-Niedzwiedzka K."/>
            <person name="Martijn J."/>
            <person name="Lind A.E."/>
            <person name="van Eijk R."/>
            <person name="Schleper C."/>
            <person name="Guy L."/>
            <person name="Ettema T.J."/>
        </authorList>
    </citation>
    <scope>NUCLEOTIDE SEQUENCE</scope>
</reference>
<sequence>MYYYILICMAKYKQVTLTLNGKIVKGLQDRGFNISKLVRIYLKKRLEDEEKLQK</sequence>
<dbReference type="AlphaFoldDB" id="A0A0F9XFX7"/>